<keyword evidence="4" id="KW-0732">Signal</keyword>
<dbReference type="InterPro" id="IPR003006">
    <property type="entry name" value="Ig/MHC_CS"/>
</dbReference>
<feature type="domain" description="Ig-like" evidence="5">
    <location>
        <begin position="343"/>
        <end position="435"/>
    </location>
</feature>
<keyword evidence="3" id="KW-0472">Membrane</keyword>
<keyword evidence="2" id="KW-0393">Immunoglobulin domain</keyword>
<sequence>MFSVALLLLLAAGSCVKCEQLTQPASVTVQPGQRLTITCQVSYSLGSYRTAWIRQPAGKGLEWIGMKYTGDSFYKDSLKNKFSIDLDSSSNTVTLNGQNVQPEDSAVYYCAREVSSRYYFDYWGKGTTVTVTTGTSTPPTVFPLMQCGSGSGDTVTLGCLATGFTPSSLTYSWTKGGTPLTDFIQYPAVQKNNVYTGVSQIQVSRQDWDARQTFQCVATHAAGNGQADIVKPRLVSPNITLYPVWEGELGSSPVRLICTLSGFFPDKLSVTWQQNNQRLNIVPIQRKLQSVEGMEKTFSLSSEIEPNMKQWSDGSSFTCKSNHNNKESIKTISFCQIHARTTPSIHVDIPSFRTVMTAKTEVKATCSVLTVFDAKVTWQIDGTDPIKTQVNLARNASHLISTLTVSSSKWKQLRVVKCKAEHRCFSSTEETVNVSENVIRTPSVEIRRSLPDLLKRNSAVLECDITQLSSSDLYVTFQANGVDISDRQYVDLPETPGLHSISRRFTVPQKYWKNDTSFTCKVNQGFSSTFESNSTGNIFVNPSMELLVGPSEESGPQRLICSGWGFNPQIKWFHESQQRSSSTDEISMNADGRVAVTSQLHIPQTEWKTGKVFTCEVSDKSLNKNVKKDISFCSVTPTSTQIGAVFVQGSPLQEIQNKGQVTITCLLVGPSLIDFSITWKISGKKYSHNVHTEPPVSHSNGTETLRSFLNVSVEDWHAFKQVSCEGKHRCSNHGFEDHISKSRDVQPPTVKIIQPTAAELSTSDVFTLVCLVSGFFPSNLIVYWKVKGQTLPSTRYTNSPAWKYTGSSTYSMSSRLNVSKTEDKDSTYSCVVKHESSETPFESTINDAFATVTHSVPSATLLKGSGELVCLVFGFSPASINITWFLNDTKKLLDYNTSEPHRGPNGKFSIQSHLRLSQVNWLPGAVLTCRVMHANTTLSLNISKPDIMEDCNFLGDNMHADVTQNVDVESWYMAFTFLLFFLIAIIYGVLATIIKTK</sequence>
<evidence type="ECO:0000256" key="2">
    <source>
        <dbReference type="ARBA" id="ARBA00023319"/>
    </source>
</evidence>
<feature type="transmembrane region" description="Helical" evidence="3">
    <location>
        <begin position="971"/>
        <end position="994"/>
    </location>
</feature>
<dbReference type="EMBL" id="KU132360">
    <property type="protein sequence ID" value="API61843.1"/>
    <property type="molecule type" value="mRNA"/>
</dbReference>
<feature type="chain" id="PRO_5014117531" evidence="4">
    <location>
        <begin position="19"/>
        <end position="997"/>
    </location>
</feature>
<feature type="signal peptide" evidence="4">
    <location>
        <begin position="1"/>
        <end position="18"/>
    </location>
</feature>
<keyword evidence="1" id="KW-1015">Disulfide bond</keyword>
<dbReference type="InterPro" id="IPR013783">
    <property type="entry name" value="Ig-like_fold"/>
</dbReference>
<proteinExistence type="evidence at transcript level"/>
<dbReference type="SMART" id="SM00409">
    <property type="entry name" value="IG"/>
    <property type="match status" value="4"/>
</dbReference>
<evidence type="ECO:0000256" key="3">
    <source>
        <dbReference type="SAM" id="Phobius"/>
    </source>
</evidence>
<protein>
    <submittedName>
        <fullName evidence="6">IgD heavy chain transmembrane form</fullName>
    </submittedName>
</protein>
<dbReference type="InterPro" id="IPR013106">
    <property type="entry name" value="Ig_V-set"/>
</dbReference>
<dbReference type="SMART" id="SM00406">
    <property type="entry name" value="IGv"/>
    <property type="match status" value="1"/>
</dbReference>
<reference evidence="6" key="1">
    <citation type="submission" date="2015-11" db="EMBL/GenBank/DDBJ databases">
        <authorList>
            <person name="Zhang Y."/>
            <person name="Guo Z."/>
        </authorList>
    </citation>
    <scope>NUCLEOTIDE SEQUENCE</scope>
</reference>
<feature type="domain" description="Ig-like" evidence="5">
    <location>
        <begin position="637"/>
        <end position="746"/>
    </location>
</feature>
<feature type="domain" description="Ig-like" evidence="5">
    <location>
        <begin position="19"/>
        <end position="110"/>
    </location>
</feature>
<dbReference type="InterPro" id="IPR003597">
    <property type="entry name" value="Ig_C1-set"/>
</dbReference>
<dbReference type="CDD" id="cd21819">
    <property type="entry name" value="IgC1_CH1_IgM"/>
    <property type="match status" value="1"/>
</dbReference>
<feature type="domain" description="Ig-like" evidence="5">
    <location>
        <begin position="139"/>
        <end position="236"/>
    </location>
</feature>
<keyword evidence="3 6" id="KW-0812">Transmembrane</keyword>
<dbReference type="InterPro" id="IPR003599">
    <property type="entry name" value="Ig_sub"/>
</dbReference>
<dbReference type="PANTHER" id="PTHR23411">
    <property type="entry name" value="TAPASIN"/>
    <property type="match status" value="1"/>
</dbReference>
<dbReference type="SMART" id="SM00407">
    <property type="entry name" value="IGc1"/>
    <property type="match status" value="7"/>
</dbReference>
<feature type="domain" description="Ig-like" evidence="5">
    <location>
        <begin position="442"/>
        <end position="536"/>
    </location>
</feature>
<evidence type="ECO:0000259" key="5">
    <source>
        <dbReference type="PROSITE" id="PS50835"/>
    </source>
</evidence>
<feature type="domain" description="Ig-like" evidence="5">
    <location>
        <begin position="850"/>
        <end position="943"/>
    </location>
</feature>
<dbReference type="CDD" id="cd00098">
    <property type="entry name" value="IgC1"/>
    <property type="match status" value="5"/>
</dbReference>
<evidence type="ECO:0000256" key="4">
    <source>
        <dbReference type="SAM" id="SignalP"/>
    </source>
</evidence>
<name>A0A2H4FY98_DICLA</name>
<keyword evidence="3" id="KW-1133">Transmembrane helix</keyword>
<dbReference type="Pfam" id="PF07686">
    <property type="entry name" value="V-set"/>
    <property type="match status" value="1"/>
</dbReference>
<evidence type="ECO:0000256" key="1">
    <source>
        <dbReference type="ARBA" id="ARBA00023157"/>
    </source>
</evidence>
<feature type="domain" description="Ig-like" evidence="5">
    <location>
        <begin position="748"/>
        <end position="846"/>
    </location>
</feature>
<accession>A0A2H4FY98</accession>
<dbReference type="PROSITE" id="PS50835">
    <property type="entry name" value="IG_LIKE"/>
    <property type="match status" value="9"/>
</dbReference>
<evidence type="ECO:0000313" key="6">
    <source>
        <dbReference type="EMBL" id="API61843.1"/>
    </source>
</evidence>
<dbReference type="AlphaFoldDB" id="A0A2H4FY98"/>
<organism evidence="6">
    <name type="scientific">Dicentrarchus labrax</name>
    <name type="common">European seabass</name>
    <name type="synonym">Morone labrax</name>
    <dbReference type="NCBI Taxonomy" id="13489"/>
    <lineage>
        <taxon>Eukaryota</taxon>
        <taxon>Metazoa</taxon>
        <taxon>Chordata</taxon>
        <taxon>Craniata</taxon>
        <taxon>Vertebrata</taxon>
        <taxon>Euteleostomi</taxon>
        <taxon>Actinopterygii</taxon>
        <taxon>Neopterygii</taxon>
        <taxon>Teleostei</taxon>
        <taxon>Neoteleostei</taxon>
        <taxon>Acanthomorphata</taxon>
        <taxon>Eupercaria</taxon>
        <taxon>Moronidae</taxon>
        <taxon>Dicentrarchus</taxon>
    </lineage>
</organism>
<dbReference type="FunFam" id="2.60.40.10:FF:002350">
    <property type="entry name" value="Immunoglobulin heavy variable 1-4"/>
    <property type="match status" value="1"/>
</dbReference>
<dbReference type="FunFam" id="2.60.40.10:FF:001648">
    <property type="entry name" value="Immunoglobulin heavy variable 4-3"/>
    <property type="match status" value="1"/>
</dbReference>
<dbReference type="InterPro" id="IPR050380">
    <property type="entry name" value="Immune_Resp_Modulators"/>
</dbReference>
<dbReference type="SUPFAM" id="SSF48726">
    <property type="entry name" value="Immunoglobulin"/>
    <property type="match status" value="9"/>
</dbReference>
<dbReference type="PROSITE" id="PS00290">
    <property type="entry name" value="IG_MHC"/>
    <property type="match status" value="1"/>
</dbReference>
<feature type="domain" description="Ig-like" evidence="5">
    <location>
        <begin position="237"/>
        <end position="333"/>
    </location>
</feature>
<dbReference type="InterPro" id="IPR007110">
    <property type="entry name" value="Ig-like_dom"/>
</dbReference>
<dbReference type="Gene3D" id="2.60.40.10">
    <property type="entry name" value="Immunoglobulins"/>
    <property type="match status" value="9"/>
</dbReference>
<feature type="domain" description="Ig-like" evidence="5">
    <location>
        <begin position="542"/>
        <end position="631"/>
    </location>
</feature>
<dbReference type="Pfam" id="PF07654">
    <property type="entry name" value="C1-set"/>
    <property type="match status" value="7"/>
</dbReference>
<dbReference type="FunFam" id="2.60.40.10:FF:000283">
    <property type="entry name" value="Immunoglobulin kappa constant"/>
    <property type="match status" value="1"/>
</dbReference>
<dbReference type="InterPro" id="IPR036179">
    <property type="entry name" value="Ig-like_dom_sf"/>
</dbReference>